<keyword evidence="4" id="KW-1185">Reference proteome</keyword>
<dbReference type="InterPro" id="IPR017853">
    <property type="entry name" value="GH"/>
</dbReference>
<dbReference type="RefSeq" id="WP_074866817.1">
    <property type="nucleotide sequence ID" value="NZ_FOAS01000006.1"/>
</dbReference>
<feature type="signal peptide" evidence="1">
    <location>
        <begin position="1"/>
        <end position="24"/>
    </location>
</feature>
<evidence type="ECO:0000259" key="2">
    <source>
        <dbReference type="SMART" id="SM00642"/>
    </source>
</evidence>
<organism evidence="3 4">
    <name type="scientific">Atopomonas hussainii</name>
    <dbReference type="NCBI Taxonomy" id="1429083"/>
    <lineage>
        <taxon>Bacteria</taxon>
        <taxon>Pseudomonadati</taxon>
        <taxon>Pseudomonadota</taxon>
        <taxon>Gammaproteobacteria</taxon>
        <taxon>Pseudomonadales</taxon>
        <taxon>Pseudomonadaceae</taxon>
        <taxon>Atopomonas</taxon>
    </lineage>
</organism>
<dbReference type="Gene3D" id="3.20.20.80">
    <property type="entry name" value="Glycosidases"/>
    <property type="match status" value="2"/>
</dbReference>
<accession>A0A1H7KRN3</accession>
<dbReference type="Proteomes" id="UP000185766">
    <property type="component" value="Unassembled WGS sequence"/>
</dbReference>
<feature type="chain" id="PRO_5010296628" evidence="1">
    <location>
        <begin position="25"/>
        <end position="690"/>
    </location>
</feature>
<gene>
    <name evidence="3" type="ORF">SAMN05216214_10659</name>
</gene>
<dbReference type="NCBIfam" id="NF007052">
    <property type="entry name" value="PRK09505.1-2"/>
    <property type="match status" value="1"/>
</dbReference>
<dbReference type="EMBL" id="FOAS01000006">
    <property type="protein sequence ID" value="SEK89408.1"/>
    <property type="molecule type" value="Genomic_DNA"/>
</dbReference>
<dbReference type="PANTHER" id="PTHR10357">
    <property type="entry name" value="ALPHA-AMYLASE FAMILY MEMBER"/>
    <property type="match status" value="1"/>
</dbReference>
<dbReference type="GO" id="GO:0005975">
    <property type="term" value="P:carbohydrate metabolic process"/>
    <property type="evidence" value="ECO:0007669"/>
    <property type="project" value="InterPro"/>
</dbReference>
<dbReference type="STRING" id="1429083.GCA_001885685_00990"/>
<name>A0A1H7KRN3_9GAMM</name>
<dbReference type="Pfam" id="PF00128">
    <property type="entry name" value="Alpha-amylase"/>
    <property type="match status" value="1"/>
</dbReference>
<evidence type="ECO:0000313" key="3">
    <source>
        <dbReference type="EMBL" id="SEK89408.1"/>
    </source>
</evidence>
<dbReference type="SMART" id="SM00642">
    <property type="entry name" value="Aamy"/>
    <property type="match status" value="1"/>
</dbReference>
<feature type="domain" description="Glycosyl hydrolase family 13 catalytic" evidence="2">
    <location>
        <begin position="199"/>
        <end position="654"/>
    </location>
</feature>
<sequence length="690" mass="75860">MPAFTPVLQRLALLGCLISGSAYANPPLTLWLDNTPLAVSWQKRGAGFEGLVSLTPGQLHVRGENAQATSTPLAPYRKQAWQPNSHLSMKLHEGGQYRVLWFAGDDSHLRLLPEPRQAQASGPQDCQADTGAPLTVNVSKAFADGTVLRDALSQQTATVANGSITLTPAAGSQGLLLLERAEAQPAAAPFNWRNATVYFALTDRFSNGNPDNDHSYGRQSDGQEEIGTFHGGDLKGLTNKLDYLAELGVNALWISAPYEQIHGWVGGGDKGDFRHYAYHGYYALDYTRLDANMGTPDDLRALIKGAHQRGIRVLFDVVMNHPGYSTLADMQKFNFGGLRSGMQQYLPNQWSDWQPESYENLHAYHNLLDYDHAGWAQWWGKDWVRAGIADYDNAPSVVVDPVKGSLAFLPDFKTESNQPVTLPAFLKNKADTGAVAREGYSVRDYLVEWLSEWVAEYGVDGFRADTVKHVEPEAWAALRQAADKARAQWSAANPDDPLAGTDFWMVGEVFGHGPEENLYQDHGFDALINFAFQKDAAGQASECLRKAEPSYQHYSALLAKNTEHNFLSYASSHDTSLFYKTTGDDLARQQGLAAALLLAPGAVQIYYGDETARPMGPSGSDPQQGTRSSMNWAEIDQPLHSALLKHWQALGQFRAHHPAIGAGQHEQLSSSPYSFMRKLGDDTVVIVQAR</sequence>
<dbReference type="AlphaFoldDB" id="A0A1H7KRN3"/>
<evidence type="ECO:0000313" key="4">
    <source>
        <dbReference type="Proteomes" id="UP000185766"/>
    </source>
</evidence>
<dbReference type="NCBIfam" id="NF007060">
    <property type="entry name" value="PRK09505.2-5"/>
    <property type="match status" value="1"/>
</dbReference>
<dbReference type="SUPFAM" id="SSF51445">
    <property type="entry name" value="(Trans)glycosidases"/>
    <property type="match status" value="1"/>
</dbReference>
<reference evidence="3 4" key="1">
    <citation type="submission" date="2016-10" db="EMBL/GenBank/DDBJ databases">
        <authorList>
            <person name="de Groot N.N."/>
        </authorList>
    </citation>
    <scope>NUCLEOTIDE SEQUENCE [LARGE SCALE GENOMIC DNA]</scope>
    <source>
        <strain evidence="3 4">JCM 19513</strain>
    </source>
</reference>
<proteinExistence type="predicted"/>
<keyword evidence="1" id="KW-0732">Signal</keyword>
<dbReference type="InterPro" id="IPR006047">
    <property type="entry name" value="GH13_cat_dom"/>
</dbReference>
<protein>
    <submittedName>
        <fullName evidence="3">Alpha-amylase</fullName>
    </submittedName>
</protein>
<evidence type="ECO:0000256" key="1">
    <source>
        <dbReference type="SAM" id="SignalP"/>
    </source>
</evidence>
<dbReference type="PANTHER" id="PTHR10357:SF209">
    <property type="entry name" value="PERIPLASMIC ALPHA-AMYLASE"/>
    <property type="match status" value="1"/>
</dbReference>